<accession>A0A2X3BBD1</accession>
<organism evidence="2 3">
    <name type="scientific">Helicobacter fennelliae</name>
    <dbReference type="NCBI Taxonomy" id="215"/>
    <lineage>
        <taxon>Bacteria</taxon>
        <taxon>Pseudomonadati</taxon>
        <taxon>Campylobacterota</taxon>
        <taxon>Epsilonproteobacteria</taxon>
        <taxon>Campylobacterales</taxon>
        <taxon>Helicobacteraceae</taxon>
        <taxon>Helicobacter</taxon>
    </lineage>
</organism>
<dbReference type="RefSeq" id="WP_112058424.1">
    <property type="nucleotide sequence ID" value="NZ_UAWL01000006.1"/>
</dbReference>
<dbReference type="InterPro" id="IPR009468">
    <property type="entry name" value="DUF1090"/>
</dbReference>
<evidence type="ECO:0000313" key="2">
    <source>
        <dbReference type="EMBL" id="SQB98191.1"/>
    </source>
</evidence>
<protein>
    <submittedName>
        <fullName evidence="2">Protein of uncharacterized function (DUF1090)</fullName>
    </submittedName>
</protein>
<sequence>MTKFLIMACSAYMCYAGAICDFKIKSAQEGLEAFQASPKKDIQKIQKAKEELESLRKNCKDEEILQEVEENIKATKARLDLANHKLKEAYQSQDNHQIFQAKLQYKIAESEYISAKQEQLRFRDLLK</sequence>
<name>A0A2X3BBD1_9HELI</name>
<evidence type="ECO:0000256" key="1">
    <source>
        <dbReference type="SAM" id="Coils"/>
    </source>
</evidence>
<feature type="coiled-coil region" evidence="1">
    <location>
        <begin position="42"/>
        <end position="85"/>
    </location>
</feature>
<gene>
    <name evidence="2" type="ORF">NCTC13102_00647</name>
</gene>
<evidence type="ECO:0000313" key="3">
    <source>
        <dbReference type="Proteomes" id="UP000250166"/>
    </source>
</evidence>
<reference evidence="2 3" key="1">
    <citation type="submission" date="2018-06" db="EMBL/GenBank/DDBJ databases">
        <authorList>
            <consortium name="Pathogen Informatics"/>
            <person name="Doyle S."/>
        </authorList>
    </citation>
    <scope>NUCLEOTIDE SEQUENCE [LARGE SCALE GENOMIC DNA]</scope>
    <source>
        <strain evidence="2 3">NCTC13102</strain>
    </source>
</reference>
<dbReference type="EMBL" id="UAWL01000006">
    <property type="protein sequence ID" value="SQB98191.1"/>
    <property type="molecule type" value="Genomic_DNA"/>
</dbReference>
<proteinExistence type="predicted"/>
<dbReference type="AlphaFoldDB" id="A0A2X3BBD1"/>
<dbReference type="Proteomes" id="UP000250166">
    <property type="component" value="Unassembled WGS sequence"/>
</dbReference>
<keyword evidence="1" id="KW-0175">Coiled coil</keyword>
<dbReference type="Pfam" id="PF06476">
    <property type="entry name" value="DUF1090"/>
    <property type="match status" value="1"/>
</dbReference>